<evidence type="ECO:0000313" key="2">
    <source>
        <dbReference type="Proteomes" id="UP000887540"/>
    </source>
</evidence>
<reference evidence="3" key="1">
    <citation type="submission" date="2022-11" db="UniProtKB">
        <authorList>
            <consortium name="WormBaseParasite"/>
        </authorList>
    </citation>
    <scope>IDENTIFICATION</scope>
</reference>
<name>A0A914CT50_9BILA</name>
<organism evidence="2 3">
    <name type="scientific">Acrobeloides nanus</name>
    <dbReference type="NCBI Taxonomy" id="290746"/>
    <lineage>
        <taxon>Eukaryota</taxon>
        <taxon>Metazoa</taxon>
        <taxon>Ecdysozoa</taxon>
        <taxon>Nematoda</taxon>
        <taxon>Chromadorea</taxon>
        <taxon>Rhabditida</taxon>
        <taxon>Tylenchina</taxon>
        <taxon>Cephalobomorpha</taxon>
        <taxon>Cephaloboidea</taxon>
        <taxon>Cephalobidae</taxon>
        <taxon>Acrobeloides</taxon>
    </lineage>
</organism>
<keyword evidence="2" id="KW-1185">Reference proteome</keyword>
<evidence type="ECO:0000313" key="3">
    <source>
        <dbReference type="WBParaSite" id="ACRNAN_scaffold14295.g23557.t1"/>
    </source>
</evidence>
<feature type="region of interest" description="Disordered" evidence="1">
    <location>
        <begin position="1"/>
        <end position="35"/>
    </location>
</feature>
<accession>A0A914CT50</accession>
<sequence>MSRLKKSSRNFGRSSKNKPRRKTAQSEEERGRPDELDRWDIKKKKIEHLEAVDEEQIYGVNGHFNKKRKEKEEPKFNVRPDFEKADLRDIEIFKACVKEIAKKKGIKMLSGRKRSTIFRSDLVNVLNNDRYISFVYCIYICKF</sequence>
<dbReference type="WBParaSite" id="ACRNAN_scaffold14295.g23557.t1">
    <property type="protein sequence ID" value="ACRNAN_scaffold14295.g23557.t1"/>
    <property type="gene ID" value="ACRNAN_scaffold14295.g23557"/>
</dbReference>
<protein>
    <submittedName>
        <fullName evidence="3">Uncharacterized protein</fullName>
    </submittedName>
</protein>
<evidence type="ECO:0000256" key="1">
    <source>
        <dbReference type="SAM" id="MobiDB-lite"/>
    </source>
</evidence>
<feature type="compositionally biased region" description="Basic and acidic residues" evidence="1">
    <location>
        <begin position="24"/>
        <end position="35"/>
    </location>
</feature>
<dbReference type="Proteomes" id="UP000887540">
    <property type="component" value="Unplaced"/>
</dbReference>
<dbReference type="AlphaFoldDB" id="A0A914CT50"/>
<proteinExistence type="predicted"/>